<proteinExistence type="inferred from homology"/>
<feature type="domain" description="AMP-dependent synthetase/ligase" evidence="3">
    <location>
        <begin position="16"/>
        <end position="372"/>
    </location>
</feature>
<organism evidence="5 6">
    <name type="scientific">Quisquiliibacterium transsilvanicum</name>
    <dbReference type="NCBI Taxonomy" id="1549638"/>
    <lineage>
        <taxon>Bacteria</taxon>
        <taxon>Pseudomonadati</taxon>
        <taxon>Pseudomonadota</taxon>
        <taxon>Betaproteobacteria</taxon>
        <taxon>Burkholderiales</taxon>
        <taxon>Burkholderiaceae</taxon>
        <taxon>Quisquiliibacterium</taxon>
    </lineage>
</organism>
<dbReference type="GO" id="GO:0006631">
    <property type="term" value="P:fatty acid metabolic process"/>
    <property type="evidence" value="ECO:0007669"/>
    <property type="project" value="TreeGrafter"/>
</dbReference>
<dbReference type="SUPFAM" id="SSF56801">
    <property type="entry name" value="Acetyl-CoA synthetase-like"/>
    <property type="match status" value="1"/>
</dbReference>
<feature type="domain" description="AMP-binding enzyme C-terminal" evidence="4">
    <location>
        <begin position="422"/>
        <end position="497"/>
    </location>
</feature>
<dbReference type="Pfam" id="PF13193">
    <property type="entry name" value="AMP-binding_C"/>
    <property type="match status" value="1"/>
</dbReference>
<keyword evidence="6" id="KW-1185">Reference proteome</keyword>
<protein>
    <submittedName>
        <fullName evidence="5">Acyl-CoA synthetase (AMP-forming)/AMP-acid ligase II</fullName>
    </submittedName>
</protein>
<gene>
    <name evidence="5" type="ORF">HNQ70_000290</name>
</gene>
<dbReference type="PROSITE" id="PS00455">
    <property type="entry name" value="AMP_BINDING"/>
    <property type="match status" value="1"/>
</dbReference>
<dbReference type="Gene3D" id="3.30.300.30">
    <property type="match status" value="1"/>
</dbReference>
<dbReference type="InterPro" id="IPR000873">
    <property type="entry name" value="AMP-dep_synth/lig_dom"/>
</dbReference>
<dbReference type="Pfam" id="PF00501">
    <property type="entry name" value="AMP-binding"/>
    <property type="match status" value="1"/>
</dbReference>
<dbReference type="RefSeq" id="WP_183963584.1">
    <property type="nucleotide sequence ID" value="NZ_BAABEW010000015.1"/>
</dbReference>
<evidence type="ECO:0000256" key="1">
    <source>
        <dbReference type="ARBA" id="ARBA00006432"/>
    </source>
</evidence>
<reference evidence="5 6" key="1">
    <citation type="submission" date="2020-08" db="EMBL/GenBank/DDBJ databases">
        <title>Genomic Encyclopedia of Type Strains, Phase IV (KMG-IV): sequencing the most valuable type-strain genomes for metagenomic binning, comparative biology and taxonomic classification.</title>
        <authorList>
            <person name="Goeker M."/>
        </authorList>
    </citation>
    <scope>NUCLEOTIDE SEQUENCE [LARGE SCALE GENOMIC DNA]</scope>
    <source>
        <strain evidence="5 6">DSM 29781</strain>
    </source>
</reference>
<dbReference type="InterPro" id="IPR025110">
    <property type="entry name" value="AMP-bd_C"/>
</dbReference>
<dbReference type="AlphaFoldDB" id="A0A7W8HF21"/>
<accession>A0A7W8HF21</accession>
<dbReference type="EMBL" id="JACHGB010000001">
    <property type="protein sequence ID" value="MBB5270306.1"/>
    <property type="molecule type" value="Genomic_DNA"/>
</dbReference>
<dbReference type="PANTHER" id="PTHR43201:SF5">
    <property type="entry name" value="MEDIUM-CHAIN ACYL-COA LIGASE ACSF2, MITOCHONDRIAL"/>
    <property type="match status" value="1"/>
</dbReference>
<sequence length="515" mass="56692">MLVSDIPAVAAHRATAASRLHFEERSVSYAELRDRCARLAGALSELFERGERIALLSQNRIEYLECYYGVPAAGMLLTLLNTRLSIRELAYILNDAEPALLIVEAQFLGHAEQLSALVPSLRRIVVIGEAQAGQLAYETLLEGGRGAPAPARPHEDDPAWLLYTSGTTGHPKGVPLTHRNLIAGLLNTMCAFEQRELEVALFMFPAFHIAGYVLGNYLLRGYPIVLMRGFEAGAYFDAVERHGVTTHAIAPTMLAMLLDDPRVATADVSSLWQMGYGSSAMPPETMRRAFERWPALGFSTAFGMTELSGNVAYYSRADHVHALEHDHALLSACGREMPLASIRIVDSDRRDLPVGEAGEILVKGDQVFTGYWRNEQANREAFTDGWFHTGDVGRFDEQRRLFLVDRKKDMIISGGENVYSREVEDVLCTHPSVAEVAVVGAPDAKWGETVVGVIRLREGAPADEAALDAWCRERLAGYKRPRRYLFVEELPKTASGKVQKARLRQGLKAGADGGG</sequence>
<dbReference type="InterPro" id="IPR020845">
    <property type="entry name" value="AMP-binding_CS"/>
</dbReference>
<comment type="similarity">
    <text evidence="1">Belongs to the ATP-dependent AMP-binding enzyme family.</text>
</comment>
<dbReference type="Proteomes" id="UP000532440">
    <property type="component" value="Unassembled WGS sequence"/>
</dbReference>
<evidence type="ECO:0000313" key="6">
    <source>
        <dbReference type="Proteomes" id="UP000532440"/>
    </source>
</evidence>
<dbReference type="InterPro" id="IPR045851">
    <property type="entry name" value="AMP-bd_C_sf"/>
</dbReference>
<dbReference type="InterPro" id="IPR042099">
    <property type="entry name" value="ANL_N_sf"/>
</dbReference>
<evidence type="ECO:0000259" key="3">
    <source>
        <dbReference type="Pfam" id="PF00501"/>
    </source>
</evidence>
<evidence type="ECO:0000256" key="2">
    <source>
        <dbReference type="ARBA" id="ARBA00022598"/>
    </source>
</evidence>
<dbReference type="PANTHER" id="PTHR43201">
    <property type="entry name" value="ACYL-COA SYNTHETASE"/>
    <property type="match status" value="1"/>
</dbReference>
<comment type="caution">
    <text evidence="5">The sequence shown here is derived from an EMBL/GenBank/DDBJ whole genome shotgun (WGS) entry which is preliminary data.</text>
</comment>
<dbReference type="NCBIfam" id="NF004837">
    <property type="entry name" value="PRK06187.1"/>
    <property type="match status" value="1"/>
</dbReference>
<dbReference type="FunFam" id="3.30.300.30:FF:000008">
    <property type="entry name" value="2,3-dihydroxybenzoate-AMP ligase"/>
    <property type="match status" value="1"/>
</dbReference>
<name>A0A7W8HF21_9BURK</name>
<evidence type="ECO:0000259" key="4">
    <source>
        <dbReference type="Pfam" id="PF13193"/>
    </source>
</evidence>
<dbReference type="Gene3D" id="3.40.50.12780">
    <property type="entry name" value="N-terminal domain of ligase-like"/>
    <property type="match status" value="1"/>
</dbReference>
<dbReference type="GO" id="GO:0031956">
    <property type="term" value="F:medium-chain fatty acid-CoA ligase activity"/>
    <property type="evidence" value="ECO:0007669"/>
    <property type="project" value="TreeGrafter"/>
</dbReference>
<keyword evidence="2 5" id="KW-0436">Ligase</keyword>
<evidence type="ECO:0000313" key="5">
    <source>
        <dbReference type="EMBL" id="MBB5270306.1"/>
    </source>
</evidence>